<dbReference type="PANTHER" id="PTHR43736">
    <property type="entry name" value="ADP-RIBOSE PYROPHOSPHATASE"/>
    <property type="match status" value="1"/>
</dbReference>
<dbReference type="PANTHER" id="PTHR43736:SF1">
    <property type="entry name" value="DIHYDRONEOPTERIN TRIPHOSPHATE DIPHOSPHATASE"/>
    <property type="match status" value="1"/>
</dbReference>
<dbReference type="InterPro" id="IPR020084">
    <property type="entry name" value="NUDIX_hydrolase_CS"/>
</dbReference>
<accession>A0A1C4DPH6</accession>
<dbReference type="EMBL" id="FMBE01000013">
    <property type="protein sequence ID" value="SCC33150.1"/>
    <property type="molecule type" value="Genomic_DNA"/>
</dbReference>
<dbReference type="PROSITE" id="PS51462">
    <property type="entry name" value="NUDIX"/>
    <property type="match status" value="1"/>
</dbReference>
<dbReference type="PRINTS" id="PR00502">
    <property type="entry name" value="NUDIXFAMILY"/>
</dbReference>
<evidence type="ECO:0000313" key="6">
    <source>
        <dbReference type="Proteomes" id="UP000196052"/>
    </source>
</evidence>
<keyword evidence="2 3" id="KW-0378">Hydrolase</keyword>
<proteinExistence type="inferred from homology"/>
<dbReference type="GO" id="GO:0016787">
    <property type="term" value="F:hydrolase activity"/>
    <property type="evidence" value="ECO:0007669"/>
    <property type="project" value="UniProtKB-KW"/>
</dbReference>
<reference evidence="6" key="1">
    <citation type="submission" date="2016-08" db="EMBL/GenBank/DDBJ databases">
        <authorList>
            <person name="Loux V."/>
            <person name="Rue O."/>
        </authorList>
    </citation>
    <scope>NUCLEOTIDE SEQUENCE [LARGE SCALE GENOMIC DNA]</scope>
    <source>
        <strain evidence="6">INRA Bc05-F1</strain>
    </source>
</reference>
<dbReference type="CDD" id="cd02883">
    <property type="entry name" value="NUDIX_Hydrolase"/>
    <property type="match status" value="1"/>
</dbReference>
<dbReference type="RefSeq" id="WP_088122268.1">
    <property type="nucleotide sequence ID" value="NZ_FMBE01000013.1"/>
</dbReference>
<dbReference type="Pfam" id="PF00293">
    <property type="entry name" value="NUDIX"/>
    <property type="match status" value="1"/>
</dbReference>
<dbReference type="InterPro" id="IPR020476">
    <property type="entry name" value="Nudix_hydrolase"/>
</dbReference>
<dbReference type="SUPFAM" id="SSF55811">
    <property type="entry name" value="Nudix"/>
    <property type="match status" value="1"/>
</dbReference>
<evidence type="ECO:0000256" key="2">
    <source>
        <dbReference type="ARBA" id="ARBA00022801"/>
    </source>
</evidence>
<name>A0A1C4DPH6_9BACI</name>
<evidence type="ECO:0000313" key="5">
    <source>
        <dbReference type="EMBL" id="SCC33150.1"/>
    </source>
</evidence>
<organism evidence="5 6">
    <name type="scientific">Bacillus wiedmannii</name>
    <dbReference type="NCBI Taxonomy" id="1890302"/>
    <lineage>
        <taxon>Bacteria</taxon>
        <taxon>Bacillati</taxon>
        <taxon>Bacillota</taxon>
        <taxon>Bacilli</taxon>
        <taxon>Bacillales</taxon>
        <taxon>Bacillaceae</taxon>
        <taxon>Bacillus</taxon>
        <taxon>Bacillus cereus group</taxon>
    </lineage>
</organism>
<dbReference type="Proteomes" id="UP000196052">
    <property type="component" value="Unassembled WGS sequence"/>
</dbReference>
<gene>
    <name evidence="5" type="ORF">BC05F1_02809</name>
</gene>
<feature type="domain" description="Nudix hydrolase" evidence="4">
    <location>
        <begin position="2"/>
        <end position="131"/>
    </location>
</feature>
<comment type="similarity">
    <text evidence="1 3">Belongs to the Nudix hydrolase family.</text>
</comment>
<dbReference type="InterPro" id="IPR000086">
    <property type="entry name" value="NUDIX_hydrolase_dom"/>
</dbReference>
<evidence type="ECO:0000256" key="1">
    <source>
        <dbReference type="ARBA" id="ARBA00005582"/>
    </source>
</evidence>
<dbReference type="Gene3D" id="3.90.79.10">
    <property type="entry name" value="Nucleoside Triphosphate Pyrophosphohydrolase"/>
    <property type="match status" value="1"/>
</dbReference>
<sequence length="147" mass="16822">MKKVNVTYALLYDKTNEKILMVKNKGMNGSYYTLPGGAVKLGETLEEAVTREVKEETGLHITVNGICYISEAFFEERGHHAIFFNFLGEIIDGETNITRPKEIEEITWMELHRAAPHLRIPVHLLNTLQRKETVPYFFNGTIVHQSS</sequence>
<dbReference type="InterPro" id="IPR015797">
    <property type="entry name" value="NUDIX_hydrolase-like_dom_sf"/>
</dbReference>
<evidence type="ECO:0000259" key="4">
    <source>
        <dbReference type="PROSITE" id="PS51462"/>
    </source>
</evidence>
<dbReference type="PROSITE" id="PS00893">
    <property type="entry name" value="NUDIX_BOX"/>
    <property type="match status" value="1"/>
</dbReference>
<dbReference type="AlphaFoldDB" id="A0A1C4DPH6"/>
<evidence type="ECO:0000256" key="3">
    <source>
        <dbReference type="RuleBase" id="RU003476"/>
    </source>
</evidence>
<protein>
    <submittedName>
        <fullName evidence="5">MutT/nudix</fullName>
    </submittedName>
</protein>